<dbReference type="Pfam" id="PF01047">
    <property type="entry name" value="MarR"/>
    <property type="match status" value="1"/>
</dbReference>
<dbReference type="EMBL" id="CP000390">
    <property type="protein sequence ID" value="ABG63854.1"/>
    <property type="molecule type" value="Genomic_DNA"/>
</dbReference>
<dbReference type="PROSITE" id="PS50995">
    <property type="entry name" value="HTH_MARR_2"/>
    <property type="match status" value="1"/>
</dbReference>
<dbReference type="Gene3D" id="1.10.10.10">
    <property type="entry name" value="Winged helix-like DNA-binding domain superfamily/Winged helix DNA-binding domain"/>
    <property type="match status" value="1"/>
</dbReference>
<dbReference type="SUPFAM" id="SSF46785">
    <property type="entry name" value="Winged helix' DNA-binding domain"/>
    <property type="match status" value="1"/>
</dbReference>
<proteinExistence type="predicted"/>
<dbReference type="GO" id="GO:0006950">
    <property type="term" value="P:response to stress"/>
    <property type="evidence" value="ECO:0007669"/>
    <property type="project" value="TreeGrafter"/>
</dbReference>
<dbReference type="InterPro" id="IPR000835">
    <property type="entry name" value="HTH_MarR-typ"/>
</dbReference>
<dbReference type="InterPro" id="IPR039422">
    <property type="entry name" value="MarR/SlyA-like"/>
</dbReference>
<dbReference type="InterPro" id="IPR036390">
    <property type="entry name" value="WH_DNA-bd_sf"/>
</dbReference>
<dbReference type="KEGG" id="mes:Meso_2470"/>
<organism evidence="2">
    <name type="scientific">Chelativorans sp. (strain BNC1)</name>
    <dbReference type="NCBI Taxonomy" id="266779"/>
    <lineage>
        <taxon>Bacteria</taxon>
        <taxon>Pseudomonadati</taxon>
        <taxon>Pseudomonadota</taxon>
        <taxon>Alphaproteobacteria</taxon>
        <taxon>Hyphomicrobiales</taxon>
        <taxon>Phyllobacteriaceae</taxon>
        <taxon>Chelativorans</taxon>
    </lineage>
</organism>
<name>Q11FH1_CHESB</name>
<dbReference type="AlphaFoldDB" id="Q11FH1"/>
<dbReference type="PANTHER" id="PTHR33164:SF89">
    <property type="entry name" value="MARR FAMILY REGULATORY PROTEIN"/>
    <property type="match status" value="1"/>
</dbReference>
<reference evidence="2" key="1">
    <citation type="submission" date="2006-06" db="EMBL/GenBank/DDBJ databases">
        <title>Complete sequence of chromosome of Chelativorans sp. BNC1.</title>
        <authorList>
            <consortium name="US DOE Joint Genome Institute"/>
            <person name="Copeland A."/>
            <person name="Lucas S."/>
            <person name="Lapidus A."/>
            <person name="Barry K."/>
            <person name="Detter J.C."/>
            <person name="Glavina del Rio T."/>
            <person name="Hammon N."/>
            <person name="Israni S."/>
            <person name="Dalin E."/>
            <person name="Tice H."/>
            <person name="Pitluck S."/>
            <person name="Chertkov O."/>
            <person name="Brettin T."/>
            <person name="Bruce D."/>
            <person name="Han C."/>
            <person name="Tapia R."/>
            <person name="Gilna P."/>
            <person name="Schmutz J."/>
            <person name="Larimer F."/>
            <person name="Land M."/>
            <person name="Hauser L."/>
            <person name="Kyrpides N."/>
            <person name="Mikhailova N."/>
            <person name="Richardson P."/>
        </authorList>
    </citation>
    <scope>NUCLEOTIDE SEQUENCE</scope>
    <source>
        <strain evidence="2">BNC1</strain>
    </source>
</reference>
<sequence>MANFVAASPHGAVSPEQTRLLLKSIRRIVRANDLQSRALARSIGLTGPQLVILMAVTELGEVTTKALADHADLSPATVVTVLENLEQRGIVQRYRSGTDRRVVFTRLTPKGQELISHAPSVFGAQFARRFAELPPERRNVLVESLAELANLMTARPEPESPS</sequence>
<dbReference type="STRING" id="266779.Meso_2470"/>
<dbReference type="eggNOG" id="COG1846">
    <property type="taxonomic scope" value="Bacteria"/>
</dbReference>
<evidence type="ECO:0000313" key="2">
    <source>
        <dbReference type="EMBL" id="ABG63854.1"/>
    </source>
</evidence>
<accession>Q11FH1</accession>
<dbReference type="SMART" id="SM00347">
    <property type="entry name" value="HTH_MARR"/>
    <property type="match status" value="1"/>
</dbReference>
<feature type="domain" description="HTH marR-type" evidence="1">
    <location>
        <begin position="18"/>
        <end position="150"/>
    </location>
</feature>
<evidence type="ECO:0000259" key="1">
    <source>
        <dbReference type="PROSITE" id="PS50995"/>
    </source>
</evidence>
<dbReference type="PANTHER" id="PTHR33164">
    <property type="entry name" value="TRANSCRIPTIONAL REGULATOR, MARR FAMILY"/>
    <property type="match status" value="1"/>
</dbReference>
<dbReference type="GO" id="GO:0003700">
    <property type="term" value="F:DNA-binding transcription factor activity"/>
    <property type="evidence" value="ECO:0007669"/>
    <property type="project" value="InterPro"/>
</dbReference>
<protein>
    <submittedName>
        <fullName evidence="2">Transcriptional regulator, TrmB</fullName>
    </submittedName>
</protein>
<dbReference type="InterPro" id="IPR036388">
    <property type="entry name" value="WH-like_DNA-bd_sf"/>
</dbReference>
<gene>
    <name evidence="2" type="ordered locus">Meso_2470</name>
</gene>
<dbReference type="HOGENOM" id="CLU_083287_27_7_5"/>
<dbReference type="OrthoDB" id="8447118at2"/>